<dbReference type="InterPro" id="IPR011705">
    <property type="entry name" value="BACK"/>
</dbReference>
<keyword evidence="3" id="KW-1185">Reference proteome</keyword>
<name>A0ABR2H7W4_9EUKA</name>
<dbReference type="Proteomes" id="UP001470230">
    <property type="component" value="Unassembled WGS sequence"/>
</dbReference>
<evidence type="ECO:0000259" key="1">
    <source>
        <dbReference type="Pfam" id="PF07707"/>
    </source>
</evidence>
<dbReference type="SUPFAM" id="SSF49785">
    <property type="entry name" value="Galactose-binding domain-like"/>
    <property type="match status" value="1"/>
</dbReference>
<evidence type="ECO:0000313" key="3">
    <source>
        <dbReference type="Proteomes" id="UP001470230"/>
    </source>
</evidence>
<feature type="domain" description="BACK" evidence="1">
    <location>
        <begin position="149"/>
        <end position="230"/>
    </location>
</feature>
<protein>
    <recommendedName>
        <fullName evidence="1">BACK domain-containing protein</fullName>
    </recommendedName>
</protein>
<dbReference type="EMBL" id="JAPFFF010000039">
    <property type="protein sequence ID" value="KAK8842011.1"/>
    <property type="molecule type" value="Genomic_DNA"/>
</dbReference>
<comment type="caution">
    <text evidence="2">The sequence shown here is derived from an EMBL/GenBank/DDBJ whole genome shotgun (WGS) entry which is preliminary data.</text>
</comment>
<dbReference type="Pfam" id="PF07707">
    <property type="entry name" value="BACK"/>
    <property type="match status" value="1"/>
</dbReference>
<dbReference type="Gene3D" id="1.25.40.420">
    <property type="match status" value="1"/>
</dbReference>
<dbReference type="Gene3D" id="2.60.120.260">
    <property type="entry name" value="Galactose-binding domain-like"/>
    <property type="match status" value="1"/>
</dbReference>
<accession>A0ABR2H7W4</accession>
<proteinExistence type="predicted"/>
<evidence type="ECO:0000313" key="2">
    <source>
        <dbReference type="EMBL" id="KAK8842011.1"/>
    </source>
</evidence>
<dbReference type="InterPro" id="IPR008979">
    <property type="entry name" value="Galactose-bd-like_sf"/>
</dbReference>
<gene>
    <name evidence="2" type="ORF">M9Y10_026226</name>
</gene>
<reference evidence="2 3" key="1">
    <citation type="submission" date="2024-04" db="EMBL/GenBank/DDBJ databases">
        <title>Tritrichomonas musculus Genome.</title>
        <authorList>
            <person name="Alves-Ferreira E."/>
            <person name="Grigg M."/>
            <person name="Lorenzi H."/>
            <person name="Galac M."/>
        </authorList>
    </citation>
    <scope>NUCLEOTIDE SEQUENCE [LARGE SCALE GENOMIC DNA]</scope>
    <source>
        <strain evidence="2 3">EAF2021</strain>
    </source>
</reference>
<sequence>MEYTPQIDIKNIPFQKYENNFTFIVDGKRYRTPRIVADLLSPKIRRLHFVDETINEFCIETNNNTTINQESEDYFEEFLQIFTNDHIILNNQQKMFFTKYFSELGNTDECIRIQSDILSSISTENAIDQLLIILNISHHISDDISIDNSIINDSITFISKHFEEISKEKLKLLPIEFLKETLNSNSLQIVDEDSLFSFILSLYSADHSYSELFECVIFSNVSKSSIDDFVEQFEFEDMNSFIWSSICERLQEGSHNSRFYLGHVKEFSVKAGHEFDGIMRYLTRKSGGNIHRNGTIEITSSSILRNNYASNLVDYDNDNCFWSNNDPDVFVCFDFKERGIQLTDYSVKSNWCGENCNHLRNWAIEGSSDGEKWKLIDEHSDDPTLNGEKIIHSFKVEPAGDEFYRFIRLRQTGYSWYGYPDAENYYLTFYFIEFFGKIREK</sequence>
<organism evidence="2 3">
    <name type="scientific">Tritrichomonas musculus</name>
    <dbReference type="NCBI Taxonomy" id="1915356"/>
    <lineage>
        <taxon>Eukaryota</taxon>
        <taxon>Metamonada</taxon>
        <taxon>Parabasalia</taxon>
        <taxon>Tritrichomonadida</taxon>
        <taxon>Tritrichomonadidae</taxon>
        <taxon>Tritrichomonas</taxon>
    </lineage>
</organism>